<feature type="domain" description="G-protein coupled receptors family 1 profile" evidence="14">
    <location>
        <begin position="19"/>
        <end position="268"/>
    </location>
</feature>
<dbReference type="STRING" id="885580.ENSFDAP00000018738"/>
<feature type="transmembrane region" description="Helical" evidence="13">
    <location>
        <begin position="77"/>
        <end position="98"/>
    </location>
</feature>
<keyword evidence="9 11" id="KW-0675">Receptor</keyword>
<dbReference type="InterPro" id="IPR000725">
    <property type="entry name" value="Olfact_rcpt"/>
</dbReference>
<dbReference type="GO" id="GO:0004930">
    <property type="term" value="F:G protein-coupled receptor activity"/>
    <property type="evidence" value="ECO:0007669"/>
    <property type="project" value="UniProtKB-KW"/>
</dbReference>
<keyword evidence="7 11" id="KW-0297">G-protein coupled receptor</keyword>
<comment type="similarity">
    <text evidence="11">Belongs to the G-protein coupled receptor 1 family.</text>
</comment>
<dbReference type="AlphaFoldDB" id="A0A091DDE7"/>
<feature type="transmembrane region" description="Helical" evidence="13">
    <location>
        <begin position="526"/>
        <end position="548"/>
    </location>
</feature>
<organism evidence="15 16">
    <name type="scientific">Fukomys damarensis</name>
    <name type="common">Damaraland mole rat</name>
    <name type="synonym">Cryptomys damarensis</name>
    <dbReference type="NCBI Taxonomy" id="885580"/>
    <lineage>
        <taxon>Eukaryota</taxon>
        <taxon>Metazoa</taxon>
        <taxon>Chordata</taxon>
        <taxon>Craniata</taxon>
        <taxon>Vertebrata</taxon>
        <taxon>Euteleostomi</taxon>
        <taxon>Mammalia</taxon>
        <taxon>Eutheria</taxon>
        <taxon>Euarchontoglires</taxon>
        <taxon>Glires</taxon>
        <taxon>Rodentia</taxon>
        <taxon>Hystricomorpha</taxon>
        <taxon>Bathyergidae</taxon>
        <taxon>Fukomys</taxon>
    </lineage>
</organism>
<dbReference type="eggNOG" id="ENOG502RTYI">
    <property type="taxonomic scope" value="Eukaryota"/>
</dbReference>
<evidence type="ECO:0000313" key="16">
    <source>
        <dbReference type="Proteomes" id="UP000028990"/>
    </source>
</evidence>
<feature type="transmembrane region" description="Helical" evidence="13">
    <location>
        <begin position="38"/>
        <end position="57"/>
    </location>
</feature>
<proteinExistence type="inferred from homology"/>
<evidence type="ECO:0000256" key="6">
    <source>
        <dbReference type="ARBA" id="ARBA00022989"/>
    </source>
</evidence>
<dbReference type="PROSITE" id="PS00237">
    <property type="entry name" value="G_PROTEIN_RECEP_F1_1"/>
    <property type="match status" value="2"/>
</dbReference>
<name>A0A091DDE7_FUKDA</name>
<dbReference type="Proteomes" id="UP000028990">
    <property type="component" value="Unassembled WGS sequence"/>
</dbReference>
<dbReference type="GO" id="GO:0004984">
    <property type="term" value="F:olfactory receptor activity"/>
    <property type="evidence" value="ECO:0007669"/>
    <property type="project" value="InterPro"/>
</dbReference>
<evidence type="ECO:0000256" key="10">
    <source>
        <dbReference type="ARBA" id="ARBA00023224"/>
    </source>
</evidence>
<evidence type="ECO:0000259" key="14">
    <source>
        <dbReference type="PROSITE" id="PS50262"/>
    </source>
</evidence>
<accession>A0A091DDE7</accession>
<dbReference type="PROSITE" id="PS50262">
    <property type="entry name" value="G_PROTEIN_RECEP_F1_2"/>
    <property type="match status" value="2"/>
</dbReference>
<evidence type="ECO:0000256" key="1">
    <source>
        <dbReference type="ARBA" id="ARBA00004651"/>
    </source>
</evidence>
<feature type="transmembrane region" description="Helical" evidence="13">
    <location>
        <begin position="6"/>
        <end position="26"/>
    </location>
</feature>
<dbReference type="Pfam" id="PF00001">
    <property type="entry name" value="7tm_1"/>
    <property type="match status" value="1"/>
</dbReference>
<feature type="transmembrane region" description="Helical" evidence="13">
    <location>
        <begin position="118"/>
        <end position="142"/>
    </location>
</feature>
<dbReference type="Pfam" id="PF13853">
    <property type="entry name" value="7tm_4"/>
    <property type="match status" value="1"/>
</dbReference>
<feature type="transmembrane region" description="Helical" evidence="13">
    <location>
        <begin position="467"/>
        <end position="485"/>
    </location>
</feature>
<keyword evidence="16" id="KW-1185">Reference proteome</keyword>
<evidence type="ECO:0000256" key="7">
    <source>
        <dbReference type="ARBA" id="ARBA00023040"/>
    </source>
</evidence>
<feature type="region of interest" description="Disordered" evidence="12">
    <location>
        <begin position="560"/>
        <end position="579"/>
    </location>
</feature>
<feature type="transmembrane region" description="Helical" evidence="13">
    <location>
        <begin position="387"/>
        <end position="405"/>
    </location>
</feature>
<dbReference type="CDD" id="cd15421">
    <property type="entry name" value="7tmA_OR2T-like"/>
    <property type="match status" value="1"/>
</dbReference>
<dbReference type="GO" id="GO:0005886">
    <property type="term" value="C:plasma membrane"/>
    <property type="evidence" value="ECO:0007669"/>
    <property type="project" value="UniProtKB-SubCell"/>
</dbReference>
<evidence type="ECO:0000256" key="4">
    <source>
        <dbReference type="ARBA" id="ARBA00022692"/>
    </source>
</evidence>
<evidence type="ECO:0000313" key="15">
    <source>
        <dbReference type="EMBL" id="KFO20826.1"/>
    </source>
</evidence>
<keyword evidence="2" id="KW-1003">Cell membrane</keyword>
<feature type="transmembrane region" description="Helical" evidence="13">
    <location>
        <begin position="425"/>
        <end position="447"/>
    </location>
</feature>
<dbReference type="FunFam" id="1.20.1070.10:FF:000008">
    <property type="entry name" value="Olfactory receptor"/>
    <property type="match status" value="1"/>
</dbReference>
<dbReference type="Gene3D" id="1.20.1070.10">
    <property type="entry name" value="Rhodopsin 7-helix transmembrane proteins"/>
    <property type="match status" value="2"/>
</dbReference>
<dbReference type="FunFam" id="1.20.1070.10:FF:000005">
    <property type="entry name" value="Olfactory receptor"/>
    <property type="match status" value="1"/>
</dbReference>
<dbReference type="InterPro" id="IPR000276">
    <property type="entry name" value="GPCR_Rhodpsn"/>
</dbReference>
<evidence type="ECO:0000256" key="13">
    <source>
        <dbReference type="SAM" id="Phobius"/>
    </source>
</evidence>
<gene>
    <name evidence="15" type="ORF">H920_17779</name>
</gene>
<reference evidence="15 16" key="1">
    <citation type="submission" date="2013-11" db="EMBL/GenBank/DDBJ databases">
        <title>The Damaraland mole rat (Fukomys damarensis) genome and evolution of African mole rats.</title>
        <authorList>
            <person name="Gladyshev V.N."/>
            <person name="Fang X."/>
        </authorList>
    </citation>
    <scope>NUCLEOTIDE SEQUENCE [LARGE SCALE GENOMIC DNA]</scope>
    <source>
        <tissue evidence="15">Liver</tissue>
    </source>
</reference>
<feature type="domain" description="G-protein coupled receptors family 1 profile" evidence="14">
    <location>
        <begin position="368"/>
        <end position="579"/>
    </location>
</feature>
<keyword evidence="8 13" id="KW-0472">Membrane</keyword>
<dbReference type="PANTHER" id="PTHR26453">
    <property type="entry name" value="OLFACTORY RECEPTOR"/>
    <property type="match status" value="1"/>
</dbReference>
<dbReference type="PRINTS" id="PR00237">
    <property type="entry name" value="GPCRRHODOPSN"/>
</dbReference>
<feature type="compositionally biased region" description="Low complexity" evidence="12">
    <location>
        <begin position="567"/>
        <end position="579"/>
    </location>
</feature>
<dbReference type="PRINTS" id="PR00245">
    <property type="entry name" value="OLFACTORYR"/>
</dbReference>
<keyword evidence="10 11" id="KW-0807">Transducer</keyword>
<dbReference type="InterPro" id="IPR017452">
    <property type="entry name" value="GPCR_Rhodpsn_7TM"/>
</dbReference>
<keyword evidence="4 11" id="KW-0812">Transmembrane</keyword>
<comment type="subcellular location">
    <subcellularLocation>
        <location evidence="1">Cell membrane</location>
        <topology evidence="1">Multi-pass membrane protein</topology>
    </subcellularLocation>
</comment>
<keyword evidence="5" id="KW-0552">Olfaction</keyword>
<keyword evidence="3" id="KW-0716">Sensory transduction</keyword>
<evidence type="ECO:0000256" key="5">
    <source>
        <dbReference type="ARBA" id="ARBA00022725"/>
    </source>
</evidence>
<dbReference type="SUPFAM" id="SSF81321">
    <property type="entry name" value="Family A G protein-coupled receptor-like"/>
    <property type="match status" value="2"/>
</dbReference>
<feature type="transmembrane region" description="Helical" evidence="13">
    <location>
        <begin position="175"/>
        <end position="197"/>
    </location>
</feature>
<evidence type="ECO:0000256" key="11">
    <source>
        <dbReference type="RuleBase" id="RU000688"/>
    </source>
</evidence>
<keyword evidence="6 13" id="KW-1133">Transmembrane helix</keyword>
<evidence type="ECO:0000256" key="8">
    <source>
        <dbReference type="ARBA" id="ARBA00023136"/>
    </source>
</evidence>
<feature type="transmembrane region" description="Helical" evidence="13">
    <location>
        <begin position="353"/>
        <end position="375"/>
    </location>
</feature>
<protein>
    <submittedName>
        <fullName evidence="15">Olfactory receptor 2AK2</fullName>
    </submittedName>
</protein>
<evidence type="ECO:0000256" key="2">
    <source>
        <dbReference type="ARBA" id="ARBA00022475"/>
    </source>
</evidence>
<sequence length="579" mass="63806">MNAVLFAAITVLFLVAVLGNVTLVHLIRLDSRLHTPMYFLLSQLSLIDMMYISTTVPKMATDFLTNTKTITFWGCEIQTFVFLSLGGSEAILLAFMSYDRYIAICHPLHYAVLMSKKICCGLVTCTWSSGAVNSFIHTLYVFQLPFCGSRVVNHFFCEIPSLLPLVCEDTSQYEYSILLSVLFILLLPFVAVLASYARVLTVVFQMRSGAGQNKALSTCSPHLIVASLFYTAGLSTYTRPHSLHNPAHDKVVAVFYTVVTPLLNPFIYSLRNKEESCNQDLVTNTAAHQREDPGAPERPGFLHIWGPLPASAVQQEGHFENPLGALVMFGSNGSSHGPFTLLGFSERPHLERILFGVIQVAYLLTLLGNTTVILVSRLDPHLHTPMYYFLTHLSFLDLSFTTSSIPQLLYNLHSTDKTISYGGCALQLFLFLGLGGVECLLLAVMAYDRFVAVCKPLHYMVIMSPRLCLGLVSVAWGCGVANSLAMSPVTLLLPRCGCRRVDHDLCAMPALICMAYVNTTPIEGTVFVLVVVIVLSPLAFILVSYGYIVRAVWRMRSSSGRHYTGKSSSPSSTTSSPRS</sequence>
<evidence type="ECO:0000256" key="12">
    <source>
        <dbReference type="SAM" id="MobiDB-lite"/>
    </source>
</evidence>
<feature type="transmembrane region" description="Helical" evidence="13">
    <location>
        <begin position="251"/>
        <end position="270"/>
    </location>
</feature>
<evidence type="ECO:0000256" key="9">
    <source>
        <dbReference type="ARBA" id="ARBA00023170"/>
    </source>
</evidence>
<evidence type="ECO:0000256" key="3">
    <source>
        <dbReference type="ARBA" id="ARBA00022606"/>
    </source>
</evidence>
<dbReference type="EMBL" id="KN124516">
    <property type="protein sequence ID" value="KFO20826.1"/>
    <property type="molecule type" value="Genomic_DNA"/>
</dbReference>